<dbReference type="EMBL" id="JAACJO010000003">
    <property type="protein sequence ID" value="KAF5360923.1"/>
    <property type="molecule type" value="Genomic_DNA"/>
</dbReference>
<evidence type="ECO:0000259" key="5">
    <source>
        <dbReference type="Pfam" id="PF00347"/>
    </source>
</evidence>
<dbReference type="InterPro" id="IPR002358">
    <property type="entry name" value="Ribosomal_uL6_CS"/>
</dbReference>
<gene>
    <name evidence="6" type="ORF">D9756_004796</name>
</gene>
<dbReference type="Pfam" id="PF00347">
    <property type="entry name" value="Ribosomal_L6"/>
    <property type="match status" value="2"/>
</dbReference>
<evidence type="ECO:0000313" key="7">
    <source>
        <dbReference type="Proteomes" id="UP000559027"/>
    </source>
</evidence>
<dbReference type="OrthoDB" id="540873at2759"/>
<evidence type="ECO:0000256" key="4">
    <source>
        <dbReference type="RuleBase" id="RU003869"/>
    </source>
</evidence>
<reference evidence="6 7" key="1">
    <citation type="journal article" date="2020" name="ISME J.">
        <title>Uncovering the hidden diversity of litter-decomposition mechanisms in mushroom-forming fungi.</title>
        <authorList>
            <person name="Floudas D."/>
            <person name="Bentzer J."/>
            <person name="Ahren D."/>
            <person name="Johansson T."/>
            <person name="Persson P."/>
            <person name="Tunlid A."/>
        </authorList>
    </citation>
    <scope>NUCLEOTIDE SEQUENCE [LARGE SCALE GENOMIC DNA]</scope>
    <source>
        <strain evidence="6 7">CBS 146.42</strain>
    </source>
</reference>
<evidence type="ECO:0000313" key="6">
    <source>
        <dbReference type="EMBL" id="KAF5360923.1"/>
    </source>
</evidence>
<evidence type="ECO:0000256" key="1">
    <source>
        <dbReference type="ARBA" id="ARBA00009356"/>
    </source>
</evidence>
<dbReference type="InterPro" id="IPR000702">
    <property type="entry name" value="Ribosomal_uL6-like"/>
</dbReference>
<dbReference type="PROSITE" id="PS00525">
    <property type="entry name" value="RIBOSOMAL_L6_1"/>
    <property type="match status" value="1"/>
</dbReference>
<dbReference type="PRINTS" id="PR00059">
    <property type="entry name" value="RIBOSOMALL6"/>
</dbReference>
<evidence type="ECO:0000256" key="3">
    <source>
        <dbReference type="ARBA" id="ARBA00023274"/>
    </source>
</evidence>
<keyword evidence="2 4" id="KW-0689">Ribosomal protein</keyword>
<keyword evidence="7" id="KW-1185">Reference proteome</keyword>
<dbReference type="GO" id="GO:0006412">
    <property type="term" value="P:translation"/>
    <property type="evidence" value="ECO:0007669"/>
    <property type="project" value="InterPro"/>
</dbReference>
<comment type="caution">
    <text evidence="6">The sequence shown here is derived from an EMBL/GenBank/DDBJ whole genome shotgun (WGS) entry which is preliminary data.</text>
</comment>
<dbReference type="AlphaFoldDB" id="A0A8H5LKY4"/>
<name>A0A8H5LKY4_9AGAR</name>
<organism evidence="6 7">
    <name type="scientific">Leucocoprinus leucothites</name>
    <dbReference type="NCBI Taxonomy" id="201217"/>
    <lineage>
        <taxon>Eukaryota</taxon>
        <taxon>Fungi</taxon>
        <taxon>Dikarya</taxon>
        <taxon>Basidiomycota</taxon>
        <taxon>Agaricomycotina</taxon>
        <taxon>Agaricomycetes</taxon>
        <taxon>Agaricomycetidae</taxon>
        <taxon>Agaricales</taxon>
        <taxon>Agaricineae</taxon>
        <taxon>Agaricaceae</taxon>
        <taxon>Leucocoprinus</taxon>
    </lineage>
</organism>
<dbReference type="InterPro" id="IPR020040">
    <property type="entry name" value="Ribosomal_uL6_a/b-dom"/>
</dbReference>
<protein>
    <recommendedName>
        <fullName evidence="5">Large ribosomal subunit protein uL6 alpha-beta domain-containing protein</fullName>
    </recommendedName>
</protein>
<keyword evidence="3 4" id="KW-0687">Ribonucleoprotein</keyword>
<feature type="domain" description="Large ribosomal subunit protein uL6 alpha-beta" evidence="5">
    <location>
        <begin position="45"/>
        <end position="107"/>
    </location>
</feature>
<dbReference type="SUPFAM" id="SSF56053">
    <property type="entry name" value="Ribosomal protein L6"/>
    <property type="match status" value="2"/>
</dbReference>
<dbReference type="InterPro" id="IPR019906">
    <property type="entry name" value="Ribosomal_uL6_bac-type"/>
</dbReference>
<feature type="domain" description="Large ribosomal subunit protein uL6 alpha-beta" evidence="5">
    <location>
        <begin position="134"/>
        <end position="198"/>
    </location>
</feature>
<dbReference type="PANTHER" id="PTHR11655">
    <property type="entry name" value="60S/50S RIBOSOMAL PROTEIN L6/L9"/>
    <property type="match status" value="1"/>
</dbReference>
<sequence length="213" mass="23331">MLPRPALGSLARTFSTSAPLNKHVSHIGRNPIKYPPSVTLTPTPTELTITGPLGTTSIPLRPYMKITNPKLDTIALTVEDAEIKEQRQMWGTTRTLISNAIQGMTEGFTVPLYLVGVGFRAAVEADPRAAATGVKSQRINMKVGHSHNIVVPVPPYIKAETPIPTKIVLSCTDKHLLGLFAAKIREYRRPEPYKGKGIFVGSEMIRIKSVKKK</sequence>
<dbReference type="GO" id="GO:0005762">
    <property type="term" value="C:mitochondrial large ribosomal subunit"/>
    <property type="evidence" value="ECO:0007669"/>
    <property type="project" value="TreeGrafter"/>
</dbReference>
<dbReference type="Proteomes" id="UP000559027">
    <property type="component" value="Unassembled WGS sequence"/>
</dbReference>
<comment type="similarity">
    <text evidence="1 4">Belongs to the universal ribosomal protein uL6 family.</text>
</comment>
<proteinExistence type="inferred from homology"/>
<dbReference type="PIRSF" id="PIRSF002162">
    <property type="entry name" value="Ribosomal_L6"/>
    <property type="match status" value="1"/>
</dbReference>
<accession>A0A8H5LKY4</accession>
<dbReference type="Gene3D" id="3.90.930.12">
    <property type="entry name" value="Ribosomal protein L6, alpha-beta domain"/>
    <property type="match status" value="2"/>
</dbReference>
<dbReference type="GO" id="GO:0019843">
    <property type="term" value="F:rRNA binding"/>
    <property type="evidence" value="ECO:0007669"/>
    <property type="project" value="InterPro"/>
</dbReference>
<evidence type="ECO:0000256" key="2">
    <source>
        <dbReference type="ARBA" id="ARBA00022980"/>
    </source>
</evidence>
<dbReference type="PANTHER" id="PTHR11655:SF14">
    <property type="entry name" value="LARGE RIBOSOMAL SUBUNIT PROTEIN UL6M"/>
    <property type="match status" value="1"/>
</dbReference>
<dbReference type="InterPro" id="IPR036789">
    <property type="entry name" value="Ribosomal_uL6-like_a/b-dom_sf"/>
</dbReference>
<dbReference type="GO" id="GO:0003735">
    <property type="term" value="F:structural constituent of ribosome"/>
    <property type="evidence" value="ECO:0007669"/>
    <property type="project" value="InterPro"/>
</dbReference>